<dbReference type="AlphaFoldDB" id="A0A176QGK3"/>
<evidence type="ECO:0000313" key="2">
    <source>
        <dbReference type="EMBL" id="OAB88945.1"/>
    </source>
</evidence>
<keyword evidence="3" id="KW-1185">Reference proteome</keyword>
<evidence type="ECO:0000256" key="1">
    <source>
        <dbReference type="SAM" id="MobiDB-lite"/>
    </source>
</evidence>
<feature type="region of interest" description="Disordered" evidence="1">
    <location>
        <begin position="172"/>
        <end position="206"/>
    </location>
</feature>
<sequence length="277" mass="29695">MDLDEAVGELYGAGLGDFVAVRTRLAKEAGGDLGREVKALRKPTVTAWLLNLLARRSPELLAEIGELGERMRSAQGEGDAAALRGARPERDALVRRVVAATREIAKGEERALSASGEDEVAATVVAALADETSQAALASGMLVRALSYSGFGEVDLADAVAARARLRVLPGGAARTGRDEPGGATQDESTKDEPSYEPPEPPEAAELRETELRLQTVEAEVDLTTSQLAEAEEALARAREGVAQVRERLRTQSTERERLTTEATRLRRACARADRRQ</sequence>
<feature type="region of interest" description="Disordered" evidence="1">
    <location>
        <begin position="251"/>
        <end position="277"/>
    </location>
</feature>
<dbReference type="EMBL" id="LQZG01000001">
    <property type="protein sequence ID" value="OAB88945.1"/>
    <property type="molecule type" value="Genomic_DNA"/>
</dbReference>
<reference evidence="2 3" key="1">
    <citation type="submission" date="2016-01" db="EMBL/GenBank/DDBJ databases">
        <title>Janibacter melonis strain CD11_4 genome sequencing and assembly.</title>
        <authorList>
            <person name="Nair G.R."/>
            <person name="Kaur G."/>
            <person name="Chander A.M."/>
            <person name="Mayilraj S."/>
        </authorList>
    </citation>
    <scope>NUCLEOTIDE SEQUENCE [LARGE SCALE GENOMIC DNA]</scope>
    <source>
        <strain evidence="2 3">CD11-4</strain>
    </source>
</reference>
<feature type="compositionally biased region" description="Basic and acidic residues" evidence="1">
    <location>
        <begin position="251"/>
        <end position="260"/>
    </location>
</feature>
<dbReference type="Proteomes" id="UP000076976">
    <property type="component" value="Unassembled WGS sequence"/>
</dbReference>
<gene>
    <name evidence="2" type="ORF">AWH69_04040</name>
</gene>
<name>A0A176QGK3_9MICO</name>
<proteinExistence type="predicted"/>
<organism evidence="2 3">
    <name type="scientific">Janibacter melonis</name>
    <dbReference type="NCBI Taxonomy" id="262209"/>
    <lineage>
        <taxon>Bacteria</taxon>
        <taxon>Bacillati</taxon>
        <taxon>Actinomycetota</taxon>
        <taxon>Actinomycetes</taxon>
        <taxon>Micrococcales</taxon>
        <taxon>Intrasporangiaceae</taxon>
        <taxon>Janibacter</taxon>
    </lineage>
</organism>
<protein>
    <submittedName>
        <fullName evidence="2">Uncharacterized protein</fullName>
    </submittedName>
</protein>
<dbReference type="STRING" id="262209.AWH69_04040"/>
<comment type="caution">
    <text evidence="2">The sequence shown here is derived from an EMBL/GenBank/DDBJ whole genome shotgun (WGS) entry which is preliminary data.</text>
</comment>
<dbReference type="RefSeq" id="WP_068271807.1">
    <property type="nucleotide sequence ID" value="NZ_LQZG01000001.1"/>
</dbReference>
<evidence type="ECO:0000313" key="3">
    <source>
        <dbReference type="Proteomes" id="UP000076976"/>
    </source>
</evidence>
<accession>A0A176QGK3</accession>